<feature type="transmembrane region" description="Helical" evidence="1">
    <location>
        <begin position="38"/>
        <end position="58"/>
    </location>
</feature>
<accession>A0A1T5D0G5</accession>
<dbReference type="STRING" id="241145.SAMN05660776_2293"/>
<dbReference type="AlphaFoldDB" id="A0A1T5D0G5"/>
<protein>
    <submittedName>
        <fullName evidence="2">Uncharacterized protein</fullName>
    </submittedName>
</protein>
<proteinExistence type="predicted"/>
<keyword evidence="1" id="KW-0812">Transmembrane</keyword>
<feature type="transmembrane region" description="Helical" evidence="1">
    <location>
        <begin position="12"/>
        <end position="32"/>
    </location>
</feature>
<dbReference type="Proteomes" id="UP000190230">
    <property type="component" value="Unassembled WGS sequence"/>
</dbReference>
<name>A0A1T5D0G5_9FLAO</name>
<sequence length="100" mass="11137">MEEFLINMKERIFTGWTWIRAAYFLIGSWVIVQSALEGEWIGIALGAWPAAMGLFGLACAGGNCATGTCEVDQEALNEKKIDSKHLNLDYRVKTDLDTNH</sequence>
<evidence type="ECO:0000256" key="1">
    <source>
        <dbReference type="SAM" id="Phobius"/>
    </source>
</evidence>
<dbReference type="EMBL" id="FUYY01000004">
    <property type="protein sequence ID" value="SKB65228.1"/>
    <property type="molecule type" value="Genomic_DNA"/>
</dbReference>
<evidence type="ECO:0000313" key="3">
    <source>
        <dbReference type="Proteomes" id="UP000190230"/>
    </source>
</evidence>
<reference evidence="3" key="1">
    <citation type="submission" date="2017-02" db="EMBL/GenBank/DDBJ databases">
        <authorList>
            <person name="Varghese N."/>
            <person name="Submissions S."/>
        </authorList>
    </citation>
    <scope>NUCLEOTIDE SEQUENCE [LARGE SCALE GENOMIC DNA]</scope>
    <source>
        <strain evidence="3">DSM 23405</strain>
    </source>
</reference>
<gene>
    <name evidence="2" type="ORF">SAMN05660776_2293</name>
</gene>
<evidence type="ECO:0000313" key="2">
    <source>
        <dbReference type="EMBL" id="SKB65228.1"/>
    </source>
</evidence>
<keyword evidence="1" id="KW-1133">Transmembrane helix</keyword>
<organism evidence="2 3">
    <name type="scientific">Salegentibacter holothuriorum</name>
    <dbReference type="NCBI Taxonomy" id="241145"/>
    <lineage>
        <taxon>Bacteria</taxon>
        <taxon>Pseudomonadati</taxon>
        <taxon>Bacteroidota</taxon>
        <taxon>Flavobacteriia</taxon>
        <taxon>Flavobacteriales</taxon>
        <taxon>Flavobacteriaceae</taxon>
        <taxon>Salegentibacter</taxon>
    </lineage>
</organism>
<keyword evidence="3" id="KW-1185">Reference proteome</keyword>
<keyword evidence="1" id="KW-0472">Membrane</keyword>